<dbReference type="OMA" id="VRGNMDY"/>
<dbReference type="GO" id="GO:0042147">
    <property type="term" value="P:retrograde transport, endosome to Golgi"/>
    <property type="evidence" value="ECO:0007669"/>
    <property type="project" value="InterPro"/>
</dbReference>
<dbReference type="InterPro" id="IPR028661">
    <property type="entry name" value="Vps29"/>
</dbReference>
<keyword evidence="4" id="KW-0653">Protein transport</keyword>
<dbReference type="PANTHER" id="PTHR11124">
    <property type="entry name" value="VACUOLAR SORTING PROTEIN VPS29"/>
    <property type="match status" value="1"/>
</dbReference>
<dbReference type="CDD" id="cd07394">
    <property type="entry name" value="MPP_Vps29"/>
    <property type="match status" value="1"/>
</dbReference>
<dbReference type="eggNOG" id="KOG3325">
    <property type="taxonomic scope" value="Eukaryota"/>
</dbReference>
<dbReference type="Proteomes" id="UP000007322">
    <property type="component" value="Chromosome 7"/>
</dbReference>
<name>G2QPT4_THET4</name>
<dbReference type="InParanoid" id="G2QPT4"/>
<dbReference type="EMBL" id="CP003008">
    <property type="protein sequence ID" value="AEO61597.1"/>
    <property type="molecule type" value="Genomic_DNA"/>
</dbReference>
<dbReference type="SUPFAM" id="SSF56300">
    <property type="entry name" value="Metallo-dependent phosphatases"/>
    <property type="match status" value="1"/>
</dbReference>
<dbReference type="AlphaFoldDB" id="G2QPT4"/>
<dbReference type="GeneID" id="11507127"/>
<dbReference type="KEGG" id="mtm:MYCTH_2311907"/>
<dbReference type="GO" id="GO:0030904">
    <property type="term" value="C:retromer complex"/>
    <property type="evidence" value="ECO:0007669"/>
    <property type="project" value="InterPro"/>
</dbReference>
<dbReference type="VEuPathDB" id="FungiDB:MYCTH_2311907"/>
<proteinExistence type="inferred from homology"/>
<organism evidence="7 8">
    <name type="scientific">Thermothelomyces thermophilus (strain ATCC 42464 / BCRC 31852 / DSM 1799)</name>
    <name type="common">Sporotrichum thermophile</name>
    <dbReference type="NCBI Taxonomy" id="573729"/>
    <lineage>
        <taxon>Eukaryota</taxon>
        <taxon>Fungi</taxon>
        <taxon>Dikarya</taxon>
        <taxon>Ascomycota</taxon>
        <taxon>Pezizomycotina</taxon>
        <taxon>Sordariomycetes</taxon>
        <taxon>Sordariomycetidae</taxon>
        <taxon>Sordariales</taxon>
        <taxon>Chaetomiaceae</taxon>
        <taxon>Thermothelomyces</taxon>
    </lineage>
</organism>
<protein>
    <recommendedName>
        <fullName evidence="2 5">Vacuolar protein sorting-associated protein 29</fullName>
    </recommendedName>
</protein>
<dbReference type="InterPro" id="IPR029052">
    <property type="entry name" value="Metallo-depent_PP-like"/>
</dbReference>
<evidence type="ECO:0000256" key="5">
    <source>
        <dbReference type="RuleBase" id="RU362040"/>
    </source>
</evidence>
<evidence type="ECO:0000259" key="6">
    <source>
        <dbReference type="Pfam" id="PF12850"/>
    </source>
</evidence>
<keyword evidence="3" id="KW-0813">Transport</keyword>
<evidence type="ECO:0000256" key="2">
    <source>
        <dbReference type="ARBA" id="ARBA00017767"/>
    </source>
</evidence>
<comment type="similarity">
    <text evidence="1 5">Belongs to the VPS29 family.</text>
</comment>
<dbReference type="Gene3D" id="3.60.21.10">
    <property type="match status" value="1"/>
</dbReference>
<dbReference type="STRING" id="573729.G2QPT4"/>
<reference evidence="7 8" key="1">
    <citation type="journal article" date="2011" name="Nat. Biotechnol.">
        <title>Comparative genomic analysis of the thermophilic biomass-degrading fungi Myceliophthora thermophila and Thielavia terrestris.</title>
        <authorList>
            <person name="Berka R.M."/>
            <person name="Grigoriev I.V."/>
            <person name="Otillar R."/>
            <person name="Salamov A."/>
            <person name="Grimwood J."/>
            <person name="Reid I."/>
            <person name="Ishmael N."/>
            <person name="John T."/>
            <person name="Darmond C."/>
            <person name="Moisan M.-C."/>
            <person name="Henrissat B."/>
            <person name="Coutinho P.M."/>
            <person name="Lombard V."/>
            <person name="Natvig D.O."/>
            <person name="Lindquist E."/>
            <person name="Schmutz J."/>
            <person name="Lucas S."/>
            <person name="Harris P."/>
            <person name="Powlowski J."/>
            <person name="Bellemare A."/>
            <person name="Taylor D."/>
            <person name="Butler G."/>
            <person name="de Vries R.P."/>
            <person name="Allijn I.E."/>
            <person name="van den Brink J."/>
            <person name="Ushinsky S."/>
            <person name="Storms R."/>
            <person name="Powell A.J."/>
            <person name="Paulsen I.T."/>
            <person name="Elbourne L.D.H."/>
            <person name="Baker S.E."/>
            <person name="Magnuson J."/>
            <person name="LaBoissiere S."/>
            <person name="Clutterbuck A.J."/>
            <person name="Martinez D."/>
            <person name="Wogulis M."/>
            <person name="de Leon A.L."/>
            <person name="Rey M.W."/>
            <person name="Tsang A."/>
        </authorList>
    </citation>
    <scope>NUCLEOTIDE SEQUENCE [LARGE SCALE GENOMIC DNA]</scope>
    <source>
        <strain evidence="8">ATCC 42464 / BCRC 31852 / DSM 1799</strain>
    </source>
</reference>
<dbReference type="HOGENOM" id="CLU_063749_0_1_1"/>
<accession>G2QPT4</accession>
<dbReference type="Pfam" id="PF12850">
    <property type="entry name" value="Metallophos_2"/>
    <property type="match status" value="1"/>
</dbReference>
<evidence type="ECO:0000256" key="3">
    <source>
        <dbReference type="ARBA" id="ARBA00022448"/>
    </source>
</evidence>
<sequence>MAFLILVIGDLHIPDRALDIPPKFKKLLSPGKIAQTLCLGNLTDRATYDYLRSISPDLKLVRGRVDVEATSLPLTQVVTHGSIRIGFLEGFTLVSDEPDVLLAEANRLDVDVLCWSGGTHRFECFEYMDKFFVNPGSATGAMTTNWASGGDGTGQEEAVVPSFCLMDVQGISLTLYVYQLRKGENGAENVAVEKVTYTKPVEPTGAS</sequence>
<dbReference type="OrthoDB" id="10258130at2759"/>
<keyword evidence="8" id="KW-1185">Reference proteome</keyword>
<evidence type="ECO:0000256" key="4">
    <source>
        <dbReference type="ARBA" id="ARBA00022927"/>
    </source>
</evidence>
<dbReference type="InterPro" id="IPR000979">
    <property type="entry name" value="Phosphodiesterase_MJ0936/Vps29"/>
</dbReference>
<evidence type="ECO:0000313" key="7">
    <source>
        <dbReference type="EMBL" id="AEO61597.1"/>
    </source>
</evidence>
<dbReference type="NCBIfam" id="TIGR00040">
    <property type="entry name" value="yfcE"/>
    <property type="match status" value="1"/>
</dbReference>
<dbReference type="InterPro" id="IPR024654">
    <property type="entry name" value="Calcineurin-like_PHP_lpxH"/>
</dbReference>
<dbReference type="RefSeq" id="XP_003666842.1">
    <property type="nucleotide sequence ID" value="XM_003666794.1"/>
</dbReference>
<gene>
    <name evidence="7" type="ORF">MYCTH_2311907</name>
</gene>
<evidence type="ECO:0000313" key="8">
    <source>
        <dbReference type="Proteomes" id="UP000007322"/>
    </source>
</evidence>
<dbReference type="FunFam" id="3.60.21.10:FF:000024">
    <property type="entry name" value="Vacuolar protein sorting-associated protein 29"/>
    <property type="match status" value="1"/>
</dbReference>
<feature type="domain" description="Calcineurin-like phosphoesterase" evidence="6">
    <location>
        <begin position="4"/>
        <end position="143"/>
    </location>
</feature>
<dbReference type="FunCoup" id="G2QPT4">
    <property type="interactions" value="1018"/>
</dbReference>
<evidence type="ECO:0000256" key="1">
    <source>
        <dbReference type="ARBA" id="ARBA00005945"/>
    </source>
</evidence>
<dbReference type="GO" id="GO:0015031">
    <property type="term" value="P:protein transport"/>
    <property type="evidence" value="ECO:0007669"/>
    <property type="project" value="UniProtKB-KW"/>
</dbReference>
<dbReference type="GO" id="GO:0005829">
    <property type="term" value="C:cytosol"/>
    <property type="evidence" value="ECO:0007669"/>
    <property type="project" value="GOC"/>
</dbReference>